<evidence type="ECO:0000256" key="2">
    <source>
        <dbReference type="SAM" id="Phobius"/>
    </source>
</evidence>
<keyword evidence="2" id="KW-0472">Membrane</keyword>
<dbReference type="AlphaFoldDB" id="A0A518HDS2"/>
<gene>
    <name evidence="4" type="ORF">ElP_69690</name>
</gene>
<keyword evidence="2" id="KW-1133">Transmembrane helix</keyword>
<sequence length="138" mass="15037">MNAQTLQGHWNEIKGQLKSKYGQLTDQDLEFAEGNVDQLVGNIQRKTGESRESIERHLDTLINKGSAGVAAAGERLQGAAHYAADHLRSGYDSAQQSFYDQYGQAEDMVRSNPMQSVGTAFGVGVLVGVTLGLLLRQR</sequence>
<dbReference type="InterPro" id="IPR008462">
    <property type="entry name" value="CsbD"/>
</dbReference>
<evidence type="ECO:0000313" key="5">
    <source>
        <dbReference type="Proteomes" id="UP000317835"/>
    </source>
</evidence>
<protein>
    <recommendedName>
        <fullName evidence="3">CsbD-like domain-containing protein</fullName>
    </recommendedName>
</protein>
<comment type="similarity">
    <text evidence="1">Belongs to the UPF0337 (CsbD) family.</text>
</comment>
<name>A0A518HDS2_9BACT</name>
<dbReference type="SUPFAM" id="SSF69047">
    <property type="entry name" value="Hypothetical protein YjbJ"/>
    <property type="match status" value="1"/>
</dbReference>
<dbReference type="OrthoDB" id="278198at2"/>
<proteinExistence type="inferred from homology"/>
<organism evidence="4 5">
    <name type="scientific">Tautonia plasticadhaerens</name>
    <dbReference type="NCBI Taxonomy" id="2527974"/>
    <lineage>
        <taxon>Bacteria</taxon>
        <taxon>Pseudomonadati</taxon>
        <taxon>Planctomycetota</taxon>
        <taxon>Planctomycetia</taxon>
        <taxon>Isosphaerales</taxon>
        <taxon>Isosphaeraceae</taxon>
        <taxon>Tautonia</taxon>
    </lineage>
</organism>
<dbReference type="Pfam" id="PF05532">
    <property type="entry name" value="CsbD"/>
    <property type="match status" value="1"/>
</dbReference>
<feature type="transmembrane region" description="Helical" evidence="2">
    <location>
        <begin position="117"/>
        <end position="135"/>
    </location>
</feature>
<dbReference type="RefSeq" id="WP_145277954.1">
    <property type="nucleotide sequence ID" value="NZ_CP036426.1"/>
</dbReference>
<dbReference type="KEGG" id="tpla:ElP_69690"/>
<evidence type="ECO:0000313" key="4">
    <source>
        <dbReference type="EMBL" id="QDV39008.1"/>
    </source>
</evidence>
<dbReference type="Proteomes" id="UP000317835">
    <property type="component" value="Chromosome"/>
</dbReference>
<dbReference type="InterPro" id="IPR036629">
    <property type="entry name" value="YjbJ_sf"/>
</dbReference>
<dbReference type="PANTHER" id="PTHR34977:SF1">
    <property type="entry name" value="UPF0337 PROTEIN YJBJ"/>
    <property type="match status" value="1"/>
</dbReference>
<dbReference type="EMBL" id="CP036426">
    <property type="protein sequence ID" value="QDV39008.1"/>
    <property type="molecule type" value="Genomic_DNA"/>
</dbReference>
<accession>A0A518HDS2</accession>
<dbReference type="Gene3D" id="1.10.1470.10">
    <property type="entry name" value="YjbJ"/>
    <property type="match status" value="1"/>
</dbReference>
<dbReference type="PANTHER" id="PTHR34977">
    <property type="entry name" value="UPF0337 PROTEIN YJBJ"/>
    <property type="match status" value="1"/>
</dbReference>
<keyword evidence="5" id="KW-1185">Reference proteome</keyword>
<keyword evidence="2" id="KW-0812">Transmembrane</keyword>
<evidence type="ECO:0000259" key="3">
    <source>
        <dbReference type="Pfam" id="PF05532"/>
    </source>
</evidence>
<dbReference type="InterPro" id="IPR050423">
    <property type="entry name" value="UPF0337_stress_rsp"/>
</dbReference>
<reference evidence="4 5" key="1">
    <citation type="submission" date="2019-02" db="EMBL/GenBank/DDBJ databases">
        <title>Deep-cultivation of Planctomycetes and their phenomic and genomic characterization uncovers novel biology.</title>
        <authorList>
            <person name="Wiegand S."/>
            <person name="Jogler M."/>
            <person name="Boedeker C."/>
            <person name="Pinto D."/>
            <person name="Vollmers J."/>
            <person name="Rivas-Marin E."/>
            <person name="Kohn T."/>
            <person name="Peeters S.H."/>
            <person name="Heuer A."/>
            <person name="Rast P."/>
            <person name="Oberbeckmann S."/>
            <person name="Bunk B."/>
            <person name="Jeske O."/>
            <person name="Meyerdierks A."/>
            <person name="Storesund J.E."/>
            <person name="Kallscheuer N."/>
            <person name="Luecker S."/>
            <person name="Lage O.M."/>
            <person name="Pohl T."/>
            <person name="Merkel B.J."/>
            <person name="Hornburger P."/>
            <person name="Mueller R.-W."/>
            <person name="Bruemmer F."/>
            <person name="Labrenz M."/>
            <person name="Spormann A.M."/>
            <person name="Op den Camp H."/>
            <person name="Overmann J."/>
            <person name="Amann R."/>
            <person name="Jetten M.S.M."/>
            <person name="Mascher T."/>
            <person name="Medema M.H."/>
            <person name="Devos D.P."/>
            <person name="Kaster A.-K."/>
            <person name="Ovreas L."/>
            <person name="Rohde M."/>
            <person name="Galperin M.Y."/>
            <person name="Jogler C."/>
        </authorList>
    </citation>
    <scope>NUCLEOTIDE SEQUENCE [LARGE SCALE GENOMIC DNA]</scope>
    <source>
        <strain evidence="4 5">ElP</strain>
    </source>
</reference>
<feature type="domain" description="CsbD-like" evidence="3">
    <location>
        <begin position="6"/>
        <end position="55"/>
    </location>
</feature>
<evidence type="ECO:0000256" key="1">
    <source>
        <dbReference type="ARBA" id="ARBA00009129"/>
    </source>
</evidence>